<evidence type="ECO:0000256" key="12">
    <source>
        <dbReference type="ARBA" id="ARBA00023204"/>
    </source>
</evidence>
<dbReference type="InterPro" id="IPR023607">
    <property type="entry name" value="Exodeoxyribonuclease_I"/>
</dbReference>
<dbReference type="GO" id="GO:0008310">
    <property type="term" value="F:single-stranded DNA 3'-5' DNA exonuclease activity"/>
    <property type="evidence" value="ECO:0007669"/>
    <property type="project" value="UniProtKB-EC"/>
</dbReference>
<keyword evidence="7" id="KW-0227">DNA damage</keyword>
<dbReference type="InterPro" id="IPR012337">
    <property type="entry name" value="RNaseH-like_sf"/>
</dbReference>
<evidence type="ECO:0000256" key="6">
    <source>
        <dbReference type="ARBA" id="ARBA00022723"/>
    </source>
</evidence>
<organism evidence="17">
    <name type="scientific">bioreactor metagenome</name>
    <dbReference type="NCBI Taxonomy" id="1076179"/>
    <lineage>
        <taxon>unclassified sequences</taxon>
        <taxon>metagenomes</taxon>
        <taxon>ecological metagenomes</taxon>
    </lineage>
</organism>
<evidence type="ECO:0000256" key="1">
    <source>
        <dbReference type="ARBA" id="ARBA00000563"/>
    </source>
</evidence>
<dbReference type="InterPro" id="IPR034747">
    <property type="entry name" value="EXOI_SH3"/>
</dbReference>
<dbReference type="Gene3D" id="3.30.1520.20">
    <property type="entry name" value="Exonuclease ExoI, domain 2"/>
    <property type="match status" value="1"/>
</dbReference>
<dbReference type="InterPro" id="IPR036397">
    <property type="entry name" value="RNaseH_sf"/>
</dbReference>
<dbReference type="GO" id="GO:0046872">
    <property type="term" value="F:metal ion binding"/>
    <property type="evidence" value="ECO:0007669"/>
    <property type="project" value="UniProtKB-KW"/>
</dbReference>
<reference evidence="17" key="1">
    <citation type="submission" date="2019-08" db="EMBL/GenBank/DDBJ databases">
        <authorList>
            <person name="Kucharzyk K."/>
            <person name="Murdoch R.W."/>
            <person name="Higgins S."/>
            <person name="Loffler F."/>
        </authorList>
    </citation>
    <scope>NUCLEOTIDE SEQUENCE</scope>
</reference>
<dbReference type="InterPro" id="IPR038649">
    <property type="entry name" value="EXOI_SH3_sf"/>
</dbReference>
<feature type="domain" description="ExoI C-terminal" evidence="16">
    <location>
        <begin position="365"/>
        <end position="488"/>
    </location>
</feature>
<dbReference type="Pfam" id="PF00929">
    <property type="entry name" value="RNase_T"/>
    <property type="match status" value="1"/>
</dbReference>
<evidence type="ECO:0000256" key="10">
    <source>
        <dbReference type="ARBA" id="ARBA00022842"/>
    </source>
</evidence>
<sequence length="493" mass="56728">MEGEQPQLGKKTEAGECDTLACMSYHAKQTTIFWYDLETFGLDSRYDRIAQFAGQRTDLDLNPIGEPIVLYAKLSDDYLPDPLSCTITGITPQEVNRKGVCESELIERINAEFSKPNTVVAGFNTIRFDDEFIRNALYRNFLDPYKREWDNNCSRWDIIDLVRAAYDLRPEGINWPPRKEETGNPTFRLTALTEANGIEQVGAHDALVDVKATIGIARLIKEKQPKLYDYYFTLRAKTQVKKIVGTPFGEPVLYTAAFFSKNEGCSRLITPITHMRNNPNAIICFDLSRDIAPLLHANEENLLKVDGVFTLAINKCPFVSPLSVLTDQLAIKLGLDKQLALFRHQQIINEPKLLLLARNYEDKFEGVDDVDFQLYDRFFGDADQKRFALIRAAQPKEKLSLNLDFEDMRIPTMLFRHVGRNWSEVFTEEQMRKWRSYCANRTLNPPGQVKMNWTFFNRKIEEKLASTDVSAEEKRVLADLKAYAQELEKRIFS</sequence>
<keyword evidence="12" id="KW-0234">DNA repair</keyword>
<evidence type="ECO:0000256" key="2">
    <source>
        <dbReference type="ARBA" id="ARBA00001946"/>
    </source>
</evidence>
<dbReference type="PROSITE" id="PS51785">
    <property type="entry name" value="EXOI_C"/>
    <property type="match status" value="1"/>
</dbReference>
<dbReference type="Gene3D" id="1.20.1280.70">
    <property type="entry name" value="Exonuclease ExoI, domain 3"/>
    <property type="match status" value="1"/>
</dbReference>
<feature type="domain" description="ExoI SH3-like" evidence="15">
    <location>
        <begin position="225"/>
        <end position="365"/>
    </location>
</feature>
<dbReference type="GO" id="GO:0006281">
    <property type="term" value="P:DNA repair"/>
    <property type="evidence" value="ECO:0007669"/>
    <property type="project" value="UniProtKB-KW"/>
</dbReference>
<comment type="cofactor">
    <cofactor evidence="2">
        <name>Mg(2+)</name>
        <dbReference type="ChEBI" id="CHEBI:18420"/>
    </cofactor>
</comment>
<evidence type="ECO:0000256" key="7">
    <source>
        <dbReference type="ARBA" id="ARBA00022763"/>
    </source>
</evidence>
<dbReference type="InterPro" id="IPR013620">
    <property type="entry name" value="Exonuc_1_SH3"/>
</dbReference>
<dbReference type="Gene3D" id="1.10.287.1240">
    <property type="match status" value="1"/>
</dbReference>
<evidence type="ECO:0000256" key="8">
    <source>
        <dbReference type="ARBA" id="ARBA00022801"/>
    </source>
</evidence>
<keyword evidence="10" id="KW-0460">Magnesium</keyword>
<dbReference type="Gene3D" id="3.30.420.10">
    <property type="entry name" value="Ribonuclease H-like superfamily/Ribonuclease H"/>
    <property type="match status" value="1"/>
</dbReference>
<dbReference type="AlphaFoldDB" id="A0A644Z6E2"/>
<dbReference type="NCBIfam" id="NF008746">
    <property type="entry name" value="PRK11779.1"/>
    <property type="match status" value="1"/>
</dbReference>
<dbReference type="SMART" id="SM00479">
    <property type="entry name" value="EXOIII"/>
    <property type="match status" value="1"/>
</dbReference>
<keyword evidence="8 17" id="KW-0378">Hydrolase</keyword>
<evidence type="ECO:0000259" key="16">
    <source>
        <dbReference type="PROSITE" id="PS51785"/>
    </source>
</evidence>
<evidence type="ECO:0000256" key="3">
    <source>
        <dbReference type="ARBA" id="ARBA00012108"/>
    </source>
</evidence>
<protein>
    <recommendedName>
        <fullName evidence="4">Exodeoxyribonuclease I</fullName>
        <ecNumber evidence="3">3.1.11.1</ecNumber>
    </recommendedName>
    <alternativeName>
        <fullName evidence="13">DNA deoxyribophosphodiesterase</fullName>
    </alternativeName>
</protein>
<evidence type="ECO:0000256" key="4">
    <source>
        <dbReference type="ARBA" id="ARBA00019900"/>
    </source>
</evidence>
<evidence type="ECO:0000256" key="11">
    <source>
        <dbReference type="ARBA" id="ARBA00023125"/>
    </source>
</evidence>
<dbReference type="Pfam" id="PF26016">
    <property type="entry name" value="ExoI_C"/>
    <property type="match status" value="1"/>
</dbReference>
<evidence type="ECO:0000256" key="14">
    <source>
        <dbReference type="ARBA" id="ARBA00046792"/>
    </source>
</evidence>
<gene>
    <name evidence="17" type="primary">sbcB_3</name>
    <name evidence="17" type="ORF">SDC9_80875</name>
</gene>
<dbReference type="GO" id="GO:0003677">
    <property type="term" value="F:DNA binding"/>
    <property type="evidence" value="ECO:0007669"/>
    <property type="project" value="UniProtKB-KW"/>
</dbReference>
<dbReference type="EC" id="3.1.11.1" evidence="3"/>
<comment type="catalytic activity">
    <reaction evidence="1">
        <text>Exonucleolytic cleavage in the 3'- to 5'-direction to yield nucleoside 5'-phosphates.</text>
        <dbReference type="EC" id="3.1.11.1"/>
    </reaction>
</comment>
<dbReference type="PIRSF" id="PIRSF000977">
    <property type="entry name" value="Exodeoxyribonuclease_I"/>
    <property type="match status" value="1"/>
</dbReference>
<dbReference type="PROSITE" id="PS51784">
    <property type="entry name" value="EXOI_SH3"/>
    <property type="match status" value="1"/>
</dbReference>
<keyword evidence="6" id="KW-0479">Metal-binding</keyword>
<accession>A0A644Z6E2</accession>
<evidence type="ECO:0000313" key="17">
    <source>
        <dbReference type="EMBL" id="MPM34293.1"/>
    </source>
</evidence>
<dbReference type="SUPFAM" id="SSF53098">
    <property type="entry name" value="Ribonuclease H-like"/>
    <property type="match status" value="1"/>
</dbReference>
<dbReference type="CDD" id="cd06138">
    <property type="entry name" value="ExoI_N"/>
    <property type="match status" value="1"/>
</dbReference>
<comment type="subunit">
    <text evidence="14">Monomer. Interacts with ssb (via C-terminus); this interaction stimulates the exonuclease activity by recruiting the enzyme to its substrate.</text>
</comment>
<dbReference type="InterPro" id="IPR058561">
    <property type="entry name" value="Exonuc_1_C"/>
</dbReference>
<evidence type="ECO:0000259" key="15">
    <source>
        <dbReference type="PROSITE" id="PS51784"/>
    </source>
</evidence>
<dbReference type="FunFam" id="3.30.420.10:FF:000033">
    <property type="entry name" value="Exodeoxyribonuclease I"/>
    <property type="match status" value="1"/>
</dbReference>
<comment type="caution">
    <text evidence="17">The sequence shown here is derived from an EMBL/GenBank/DDBJ whole genome shotgun (WGS) entry which is preliminary data.</text>
</comment>
<dbReference type="Pfam" id="PF08411">
    <property type="entry name" value="ExoI_SH3"/>
    <property type="match status" value="1"/>
</dbReference>
<dbReference type="EMBL" id="VSSQ01006929">
    <property type="protein sequence ID" value="MPM34293.1"/>
    <property type="molecule type" value="Genomic_DNA"/>
</dbReference>
<keyword evidence="11" id="KW-0238">DNA-binding</keyword>
<keyword evidence="5" id="KW-0540">Nuclease</keyword>
<evidence type="ECO:0000256" key="5">
    <source>
        <dbReference type="ARBA" id="ARBA00022722"/>
    </source>
</evidence>
<evidence type="ECO:0000256" key="9">
    <source>
        <dbReference type="ARBA" id="ARBA00022839"/>
    </source>
</evidence>
<keyword evidence="9" id="KW-0269">Exonuclease</keyword>
<proteinExistence type="predicted"/>
<dbReference type="InterPro" id="IPR013520">
    <property type="entry name" value="Ribonucl_H"/>
</dbReference>
<evidence type="ECO:0000256" key="13">
    <source>
        <dbReference type="ARBA" id="ARBA00031220"/>
    </source>
</evidence>
<name>A0A644Z6E2_9ZZZZ</name>